<evidence type="ECO:0000313" key="2">
    <source>
        <dbReference type="Proteomes" id="UP000739180"/>
    </source>
</evidence>
<evidence type="ECO:0008006" key="3">
    <source>
        <dbReference type="Google" id="ProtNLM"/>
    </source>
</evidence>
<accession>A0ABY2XQK6</accession>
<dbReference type="RefSeq" id="WP_138770594.1">
    <property type="nucleotide sequence ID" value="NZ_JBHSSX010000015.1"/>
</dbReference>
<comment type="caution">
    <text evidence="1">The sequence shown here is derived from an EMBL/GenBank/DDBJ whole genome shotgun (WGS) entry which is preliminary data.</text>
</comment>
<dbReference type="Proteomes" id="UP000739180">
    <property type="component" value="Unassembled WGS sequence"/>
</dbReference>
<proteinExistence type="predicted"/>
<evidence type="ECO:0000313" key="1">
    <source>
        <dbReference type="EMBL" id="TMW15200.1"/>
    </source>
</evidence>
<keyword evidence="2" id="KW-1185">Reference proteome</keyword>
<reference evidence="1 2" key="1">
    <citation type="submission" date="2019-05" db="EMBL/GenBank/DDBJ databases">
        <title>Genome of Alcanivorax gelatiniphagus, an oil degrading marine bacteria.</title>
        <authorList>
            <person name="Kwon K.K."/>
        </authorList>
    </citation>
    <scope>NUCLEOTIDE SEQUENCE [LARGE SCALE GENOMIC DNA]</scope>
    <source>
        <strain evidence="1 2">MEBiC 08158</strain>
    </source>
</reference>
<sequence length="238" mass="27248">MLADEAEIQSYSGVLDPEVHLKGEWFDSLIEFIGAELPAWRDDPMRPSHSNENGLTSQLCSHLASVSRHTPGWDFLQFKREEPDEVGAGREIDLAVAPSGAVIWIEGRQYTKYQTLLPIECKRLPTPPGSKRDRREYIYSSFSSTGGIHRFKVGHHASAHVRAVMVAYIQEKDIRTWAKQLDRWIDELEMSLEGDWSLEDKLIMTSQDSVSKTALFRSTHMRGLGLKKIRIDHLWIEM</sequence>
<protein>
    <recommendedName>
        <fullName evidence="3">NERD domain-containing protein</fullName>
    </recommendedName>
</protein>
<gene>
    <name evidence="1" type="ORF">FGS76_00060</name>
</gene>
<dbReference type="EMBL" id="VCQT01000001">
    <property type="protein sequence ID" value="TMW15200.1"/>
    <property type="molecule type" value="Genomic_DNA"/>
</dbReference>
<organism evidence="1 2">
    <name type="scientific">Alloalcanivorax gelatiniphagus</name>
    <dbReference type="NCBI Taxonomy" id="1194167"/>
    <lineage>
        <taxon>Bacteria</taxon>
        <taxon>Pseudomonadati</taxon>
        <taxon>Pseudomonadota</taxon>
        <taxon>Gammaproteobacteria</taxon>
        <taxon>Oceanospirillales</taxon>
        <taxon>Alcanivoracaceae</taxon>
        <taxon>Alloalcanivorax</taxon>
    </lineage>
</organism>
<name>A0ABY2XQK6_9GAMM</name>